<feature type="region of interest" description="Disordered" evidence="1">
    <location>
        <begin position="361"/>
        <end position="383"/>
    </location>
</feature>
<dbReference type="Proteomes" id="UP000184066">
    <property type="component" value="Unassembled WGS sequence"/>
</dbReference>
<dbReference type="OrthoDB" id="3295600at2"/>
<feature type="region of interest" description="Disordered" evidence="1">
    <location>
        <begin position="159"/>
        <end position="208"/>
    </location>
</feature>
<feature type="compositionally biased region" description="Basic residues" evidence="1">
    <location>
        <begin position="1"/>
        <end position="10"/>
    </location>
</feature>
<evidence type="ECO:0000256" key="1">
    <source>
        <dbReference type="SAM" id="MobiDB-lite"/>
    </source>
</evidence>
<keyword evidence="3" id="KW-1185">Reference proteome</keyword>
<reference evidence="2 3" key="1">
    <citation type="submission" date="2016-12" db="EMBL/GenBank/DDBJ databases">
        <authorList>
            <person name="Song W.-J."/>
            <person name="Kurnit D.M."/>
        </authorList>
    </citation>
    <scope>NUCLEOTIDE SEQUENCE [LARGE SCALE GENOMIC DNA]</scope>
    <source>
        <strain evidence="2 3">CGMCC 1.10808</strain>
    </source>
</reference>
<evidence type="ECO:0008006" key="4">
    <source>
        <dbReference type="Google" id="ProtNLM"/>
    </source>
</evidence>
<name>A0A1M7S2J3_9RHOB</name>
<dbReference type="InterPro" id="IPR021323">
    <property type="entry name" value="DUF2927"/>
</dbReference>
<dbReference type="EMBL" id="FRDL01000001">
    <property type="protein sequence ID" value="SHN52849.1"/>
    <property type="molecule type" value="Genomic_DNA"/>
</dbReference>
<dbReference type="RefSeq" id="WP_072746041.1">
    <property type="nucleotide sequence ID" value="NZ_FOHL01000002.1"/>
</dbReference>
<feature type="compositionally biased region" description="Low complexity" evidence="1">
    <location>
        <begin position="11"/>
        <end position="38"/>
    </location>
</feature>
<dbReference type="AlphaFoldDB" id="A0A1M7S2J3"/>
<protein>
    <recommendedName>
        <fullName evidence="4">DUF2927 domain-containing protein</fullName>
    </recommendedName>
</protein>
<evidence type="ECO:0000313" key="2">
    <source>
        <dbReference type="EMBL" id="SHN52849.1"/>
    </source>
</evidence>
<feature type="region of interest" description="Disordered" evidence="1">
    <location>
        <begin position="1"/>
        <end position="38"/>
    </location>
</feature>
<gene>
    <name evidence="2" type="ORF">SAMN05216200_101501</name>
</gene>
<dbReference type="STRING" id="1189325.SAMN04488119_10217"/>
<organism evidence="2 3">
    <name type="scientific">Oceanicella actignis</name>
    <dbReference type="NCBI Taxonomy" id="1189325"/>
    <lineage>
        <taxon>Bacteria</taxon>
        <taxon>Pseudomonadati</taxon>
        <taxon>Pseudomonadota</taxon>
        <taxon>Alphaproteobacteria</taxon>
        <taxon>Rhodobacterales</taxon>
        <taxon>Paracoccaceae</taxon>
        <taxon>Oceanicella</taxon>
    </lineage>
</organism>
<evidence type="ECO:0000313" key="3">
    <source>
        <dbReference type="Proteomes" id="UP000184066"/>
    </source>
</evidence>
<dbReference type="Pfam" id="PF11150">
    <property type="entry name" value="DUF2927"/>
    <property type="match status" value="1"/>
</dbReference>
<feature type="compositionally biased region" description="Pro residues" evidence="1">
    <location>
        <begin position="167"/>
        <end position="185"/>
    </location>
</feature>
<sequence length="383" mass="40943">MTHPARRRRPALSALAPARAPAPGRAAQPRRPARPRLSSRAARLCAAAALAALAGGCAQSLADRYAALERAHVRQGLLRLDRDPADAPFDAEDLARDFERIAFHKEFADGPGLIAAPTPTQLIKWDGEVTWTLTGDGVREDDRRAFRALTARLSALTGLRFSERPAPDTPAPDTPAPDTPAPDTPAPGASSPDQPPARGGRAPDEDAQDEGARVMILIAGPELRRAAGILAAGMPGNMDAIAAWARDDSYPCVGQVGWRGEGPGRDQRAIVAIKAETAGRLRLSCIHEELTQILGLVNDDPEARPSIFNDDQEFAALTRHDELLLRILYDPRLRHGMTAEEGMPIVRRIIAELAAAGEVAPARHSASRDRAAPRPGAGPRVRA</sequence>
<proteinExistence type="predicted"/>
<accession>A0A1M7S2J3</accession>